<feature type="domain" description="Bacterial type II secretion system protein E" evidence="4">
    <location>
        <begin position="406"/>
        <end position="420"/>
    </location>
</feature>
<dbReference type="SUPFAM" id="SSF160246">
    <property type="entry name" value="EspE N-terminal domain-like"/>
    <property type="match status" value="1"/>
</dbReference>
<proteinExistence type="inferred from homology"/>
<evidence type="ECO:0000256" key="3">
    <source>
        <dbReference type="ARBA" id="ARBA00022840"/>
    </source>
</evidence>
<dbReference type="SUPFAM" id="SSF52540">
    <property type="entry name" value="P-loop containing nucleoside triphosphate hydrolases"/>
    <property type="match status" value="1"/>
</dbReference>
<dbReference type="EMBL" id="PCSH01000021">
    <property type="protein sequence ID" value="PIP42102.1"/>
    <property type="molecule type" value="Genomic_DNA"/>
</dbReference>
<reference evidence="5 6" key="1">
    <citation type="submission" date="2017-09" db="EMBL/GenBank/DDBJ databases">
        <title>Depth-based differentiation of microbial function through sediment-hosted aquifers and enrichment of novel symbionts in the deep terrestrial subsurface.</title>
        <authorList>
            <person name="Probst A.J."/>
            <person name="Ladd B."/>
            <person name="Jarett J.K."/>
            <person name="Geller-Mcgrath D.E."/>
            <person name="Sieber C.M."/>
            <person name="Emerson J.B."/>
            <person name="Anantharaman K."/>
            <person name="Thomas B.C."/>
            <person name="Malmstrom R."/>
            <person name="Stieglmeier M."/>
            <person name="Klingl A."/>
            <person name="Woyke T."/>
            <person name="Ryan C.M."/>
            <person name="Banfield J.F."/>
        </authorList>
    </citation>
    <scope>NUCLEOTIDE SEQUENCE [LARGE SCALE GENOMIC DNA]</scope>
    <source>
        <strain evidence="5">CG23_combo_of_CG06-09_8_20_14_all_40_23</strain>
    </source>
</reference>
<dbReference type="GO" id="GO:0005886">
    <property type="term" value="C:plasma membrane"/>
    <property type="evidence" value="ECO:0007669"/>
    <property type="project" value="TreeGrafter"/>
</dbReference>
<dbReference type="PROSITE" id="PS00662">
    <property type="entry name" value="T2SP_E"/>
    <property type="match status" value="1"/>
</dbReference>
<gene>
    <name evidence="5" type="ORF">COX18_01315</name>
</gene>
<dbReference type="Pfam" id="PF05157">
    <property type="entry name" value="MshEN"/>
    <property type="match status" value="1"/>
</dbReference>
<sequence>MAVISAMPVEVNGAKEDKNPSPKGKRRLGEMLVEKGIINYSQLKQALDIQKKGGDRLACVLVELGIVNEIAIADFLSSETKTPRVTKEQLRAVDLSVKGLISENIIHKNLVIPLSKKDKTLTVALTDPLNIFLIDNLSARTKCIIQPVIATASEIKEVIERTYGKTLSVASIIKKMEVQKGVEIIQPDIEKEDITLLVKESGEASVVSLVNYILMDAIRNRASDIHIEPFENQVRIRTRIDGILYESPSPPKKYQNAIVSRIKIMSGLDIAEKRLPQDGRFKVKYEGRNIDFRVSMIPTAFGEKVVLRVLDASALCLDIVDLGLEAKTFDLFKKCIHAPYGIILVTGPTGSGKTTTLYSTLKSMDSVAKNIITIEDPIEYVLPGVNQLQIKPEIGLDFTDGLRSFLRQDPDIIMVGEIRDRETAEVSINAALTGHLVFTTLHTNDSAGAITRLINMGIEPFLISSTVIMSIAQRLVRKICPDCKEEYKESAKNLQAVGVKIDSSREVTLYRGIGCDRCKGIGYKGRLAIFEVMVLTEEIRQHILSREPSQIIKQSAMNSGMISLREAALRKVAAGLTTVEEVLRLTFEEKMGDM</sequence>
<evidence type="ECO:0000256" key="1">
    <source>
        <dbReference type="ARBA" id="ARBA00006611"/>
    </source>
</evidence>
<dbReference type="GO" id="GO:0005524">
    <property type="term" value="F:ATP binding"/>
    <property type="evidence" value="ECO:0007669"/>
    <property type="project" value="UniProtKB-KW"/>
</dbReference>
<evidence type="ECO:0000256" key="2">
    <source>
        <dbReference type="ARBA" id="ARBA00022741"/>
    </source>
</evidence>
<dbReference type="PANTHER" id="PTHR30258">
    <property type="entry name" value="TYPE II SECRETION SYSTEM PROTEIN GSPE-RELATED"/>
    <property type="match status" value="1"/>
</dbReference>
<dbReference type="Proteomes" id="UP000231067">
    <property type="component" value="Unassembled WGS sequence"/>
</dbReference>
<dbReference type="CDD" id="cd01129">
    <property type="entry name" value="PulE-GspE-like"/>
    <property type="match status" value="1"/>
</dbReference>
<keyword evidence="3" id="KW-0067">ATP-binding</keyword>
<dbReference type="FunFam" id="3.40.50.300:FF:000398">
    <property type="entry name" value="Type IV pilus assembly ATPase PilB"/>
    <property type="match status" value="1"/>
</dbReference>
<evidence type="ECO:0000259" key="4">
    <source>
        <dbReference type="PROSITE" id="PS00662"/>
    </source>
</evidence>
<name>A0A2H0A9J1_9BACT</name>
<dbReference type="SMART" id="SM00382">
    <property type="entry name" value="AAA"/>
    <property type="match status" value="1"/>
</dbReference>
<dbReference type="InterPro" id="IPR001482">
    <property type="entry name" value="T2SS/T4SS_dom"/>
</dbReference>
<comment type="caution">
    <text evidence="5">The sequence shown here is derived from an EMBL/GenBank/DDBJ whole genome shotgun (WGS) entry which is preliminary data.</text>
</comment>
<organism evidence="5 6">
    <name type="scientific">Candidatus Desantisbacteria bacterium CG23_combo_of_CG06-09_8_20_14_all_40_23</name>
    <dbReference type="NCBI Taxonomy" id="1974550"/>
    <lineage>
        <taxon>Bacteria</taxon>
        <taxon>Candidatus Desantisiibacteriota</taxon>
    </lineage>
</organism>
<dbReference type="GO" id="GO:0016887">
    <property type="term" value="F:ATP hydrolysis activity"/>
    <property type="evidence" value="ECO:0007669"/>
    <property type="project" value="TreeGrafter"/>
</dbReference>
<evidence type="ECO:0000313" key="6">
    <source>
        <dbReference type="Proteomes" id="UP000231067"/>
    </source>
</evidence>
<protein>
    <submittedName>
        <fullName evidence="5">Type II secretion system protein GspE</fullName>
    </submittedName>
</protein>
<dbReference type="InterPro" id="IPR007831">
    <property type="entry name" value="T2SS_GspE_N"/>
</dbReference>
<dbReference type="Gene3D" id="3.40.50.300">
    <property type="entry name" value="P-loop containing nucleotide triphosphate hydrolases"/>
    <property type="match status" value="1"/>
</dbReference>
<dbReference type="FunFam" id="3.30.450.90:FF:000001">
    <property type="entry name" value="Type II secretion system ATPase GspE"/>
    <property type="match status" value="1"/>
</dbReference>
<dbReference type="PANTHER" id="PTHR30258:SF1">
    <property type="entry name" value="PROTEIN TRANSPORT PROTEIN HOFB HOMOLOG"/>
    <property type="match status" value="1"/>
</dbReference>
<dbReference type="AlphaFoldDB" id="A0A2H0A9J1"/>
<dbReference type="InterPro" id="IPR027417">
    <property type="entry name" value="P-loop_NTPase"/>
</dbReference>
<comment type="similarity">
    <text evidence="1">Belongs to the GSP E family.</text>
</comment>
<dbReference type="Pfam" id="PF00437">
    <property type="entry name" value="T2SSE"/>
    <property type="match status" value="1"/>
</dbReference>
<dbReference type="Gene3D" id="1.10.40.70">
    <property type="match status" value="1"/>
</dbReference>
<keyword evidence="2" id="KW-0547">Nucleotide-binding</keyword>
<dbReference type="InterPro" id="IPR037257">
    <property type="entry name" value="T2SS_E_N_sf"/>
</dbReference>
<evidence type="ECO:0000313" key="5">
    <source>
        <dbReference type="EMBL" id="PIP42102.1"/>
    </source>
</evidence>
<accession>A0A2H0A9J1</accession>
<dbReference type="Gene3D" id="3.30.450.90">
    <property type="match status" value="1"/>
</dbReference>
<dbReference type="InterPro" id="IPR003593">
    <property type="entry name" value="AAA+_ATPase"/>
</dbReference>
<dbReference type="Gene3D" id="3.30.300.160">
    <property type="entry name" value="Type II secretion system, protein E, N-terminal domain"/>
    <property type="match status" value="1"/>
</dbReference>